<accession>A0A775TFS3</accession>
<reference evidence="1" key="1">
    <citation type="journal article" date="2018" name="Genome Biol.">
        <title>SKESA: strategic k-mer extension for scrupulous assemblies.</title>
        <authorList>
            <person name="Souvorov A."/>
            <person name="Agarwala R."/>
            <person name="Lipman D.J."/>
        </authorList>
    </citation>
    <scope>NUCLEOTIDE SEQUENCE</scope>
    <source>
        <strain evidence="1">EC00748</strain>
    </source>
</reference>
<dbReference type="InterPro" id="IPR009610">
    <property type="entry name" value="CbtA_toxin"/>
</dbReference>
<gene>
    <name evidence="1" type="ORF">GRD59_06810</name>
</gene>
<protein>
    <submittedName>
        <fullName evidence="1">Toxin</fullName>
    </submittedName>
</protein>
<reference evidence="1" key="2">
    <citation type="submission" date="2019-12" db="EMBL/GenBank/DDBJ databases">
        <authorList>
            <consortium name="NCBI Pathogen Detection Project"/>
        </authorList>
    </citation>
    <scope>NUCLEOTIDE SEQUENCE</scope>
    <source>
        <strain evidence="1">EC00748</strain>
    </source>
</reference>
<dbReference type="EMBL" id="DABAOZ010000005">
    <property type="protein sequence ID" value="HAH1872694.1"/>
    <property type="molecule type" value="Genomic_DNA"/>
</dbReference>
<dbReference type="RefSeq" id="WP_097408517.1">
    <property type="nucleotide sequence ID" value="NZ_JAFCNM010000038.1"/>
</dbReference>
<dbReference type="AlphaFoldDB" id="A0A775TFS3"/>
<proteinExistence type="predicted"/>
<organism evidence="1">
    <name type="scientific">Escherichia coli</name>
    <dbReference type="NCBI Taxonomy" id="562"/>
    <lineage>
        <taxon>Bacteria</taxon>
        <taxon>Pseudomonadati</taxon>
        <taxon>Pseudomonadota</taxon>
        <taxon>Gammaproteobacteria</taxon>
        <taxon>Enterobacterales</taxon>
        <taxon>Enterobacteriaceae</taxon>
        <taxon>Escherichia</taxon>
    </lineage>
</organism>
<comment type="caution">
    <text evidence="1">The sequence shown here is derived from an EMBL/GenBank/DDBJ whole genome shotgun (WGS) entry which is preliminary data.</text>
</comment>
<name>A0A775TFS3_ECOLX</name>
<evidence type="ECO:0000313" key="1">
    <source>
        <dbReference type="EMBL" id="HAH1872694.1"/>
    </source>
</evidence>
<dbReference type="Pfam" id="PF06755">
    <property type="entry name" value="CbtA_toxin"/>
    <property type="match status" value="1"/>
</dbReference>
<sequence length="113" mass="13079">MKIIPATTLRATTSYLSPVVVWQILLARLLEQHYGLNLNDTPFNNEKVIQERIDAGITLVDAVNFLVEKYELIRIDRKGFSWQEQTPYLRAVDVLRARQATGLLRRCHNTVTR</sequence>